<dbReference type="SUPFAM" id="SSF51120">
    <property type="entry name" value="beta-Roll"/>
    <property type="match status" value="13"/>
</dbReference>
<dbReference type="PRINTS" id="PR00313">
    <property type="entry name" value="CABNDNGRPT"/>
</dbReference>
<keyword evidence="4" id="KW-1185">Reference proteome</keyword>
<dbReference type="Proteomes" id="UP001595547">
    <property type="component" value="Unassembled WGS sequence"/>
</dbReference>
<organism evidence="3 4">
    <name type="scientific">Cypionkella sinensis</name>
    <dbReference type="NCBI Taxonomy" id="1756043"/>
    <lineage>
        <taxon>Bacteria</taxon>
        <taxon>Pseudomonadati</taxon>
        <taxon>Pseudomonadota</taxon>
        <taxon>Alphaproteobacteria</taxon>
        <taxon>Rhodobacterales</taxon>
        <taxon>Paracoccaceae</taxon>
        <taxon>Cypionkella</taxon>
    </lineage>
</organism>
<dbReference type="InterPro" id="IPR011049">
    <property type="entry name" value="Serralysin-like_metalloprot_C"/>
</dbReference>
<evidence type="ECO:0000256" key="1">
    <source>
        <dbReference type="ARBA" id="ARBA00004613"/>
    </source>
</evidence>
<dbReference type="PROSITE" id="PS00330">
    <property type="entry name" value="HEMOLYSIN_CALCIUM"/>
    <property type="match status" value="13"/>
</dbReference>
<dbReference type="InterPro" id="IPR050557">
    <property type="entry name" value="RTX_toxin/Mannuronan_C5-epim"/>
</dbReference>
<dbReference type="RefSeq" id="WP_380074314.1">
    <property type="nucleotide sequence ID" value="NZ_JBHRTO010000002.1"/>
</dbReference>
<accession>A0ABV7J5R3</accession>
<name>A0ABV7J5R3_9RHOB</name>
<keyword evidence="2" id="KW-0964">Secreted</keyword>
<evidence type="ECO:0000313" key="3">
    <source>
        <dbReference type="EMBL" id="MFC3182654.1"/>
    </source>
</evidence>
<dbReference type="Gene3D" id="2.150.10.10">
    <property type="entry name" value="Serralysin-like metalloprotease, C-terminal"/>
    <property type="match status" value="9"/>
</dbReference>
<evidence type="ECO:0000256" key="2">
    <source>
        <dbReference type="ARBA" id="ARBA00022525"/>
    </source>
</evidence>
<evidence type="ECO:0000313" key="4">
    <source>
        <dbReference type="Proteomes" id="UP001595547"/>
    </source>
</evidence>
<dbReference type="Pfam" id="PF00353">
    <property type="entry name" value="HemolysinCabind"/>
    <property type="match status" value="17"/>
</dbReference>
<dbReference type="PANTHER" id="PTHR38340:SF1">
    <property type="entry name" value="S-LAYER PROTEIN"/>
    <property type="match status" value="1"/>
</dbReference>
<dbReference type="EMBL" id="JBHRTO010000002">
    <property type="protein sequence ID" value="MFC3182654.1"/>
    <property type="molecule type" value="Genomic_DNA"/>
</dbReference>
<proteinExistence type="predicted"/>
<dbReference type="InterPro" id="IPR018511">
    <property type="entry name" value="Hemolysin-typ_Ca-bd_CS"/>
</dbReference>
<comment type="subcellular location">
    <subcellularLocation>
        <location evidence="1">Secreted</location>
    </subcellularLocation>
</comment>
<sequence length="1445" mass="142097">MATFTGGSGNDTVTAAAGTINDTLTGLAGNDTLIGLGGADLLDGGTGTDTASYASSSAGVNANLTTLTGTGGDAQGDTYISIENLIGSGQADTLTGDTGANVLSGGAGNDSLYGGAGNDTLVGGTGNDRIDGGANIDTVSYAAATAAVSVNLTTGLATGGEGSDTLVGIENVIGSNFSDTIIGDTNNNVIAGGALNDSLDGGAGIDTVDYSTSASGVTVNLQSGVNTGGDAEGDILLNFENIIGSAGADSLTGDANDNVLTGGAGADTLDGGAGVDTADYSASSAGVAVSVVSGATGSGGDAQGDRLFGIQNLIGSAFNDTLTGDAFVNVLTGGAGNDLLDGGGENDTMIGGAGDDSYVVGSSAEVITELTNEGNDLVTSSVDFTLGANLERLTLVGSLDINGTGNELNNILIGNSGDSSPGTMGKNILRGMAGNDTIYGMDGGDVLDGGTGNDSLIGGKGSDIYQVDSLNDVLVELANEGTDTVQTTVNWTLAANFENLLLDDVGNINGIGNTVANLMTGNAGNNLLSGMEGNDTLIGNAGNDTLNGGTGSDDMYGGTGNDYFYVDSSGDEIFELADGGIDTVESSVTVTMDRYVENLILSGSANINATGNTSDNIMTGNIGNNAMTGGTGNDTLYGGAGNDSLDGGIGNDVVAGGVGNDTYTINATADVVTEFLNEGTDTVIAGATWTMSDNIENLVQNGASSINATGNASANSITGNGGQNLLQGMAGNDTLDGGAGGDTLDGGAGNDIMIGGIGNDIFILDSANDVVVENLNEGIDTVQTAFSYTLLNNFENLTLLGTSGLSGTGNAMANVLTGNTGANLLSGMAGNDALFGGAGNDTLDGGTGNDSMTGGDGNDRFIVDSLNDNTFETSTGGIDTVDTSINWTLSSYTENLNLLGSGNLEGHGNNLGNIVTGNTGNNVLSGESGNDTVYGGAGNDTLDGGATGASGNDVLYGGMGDDLYFVNSLNDSIIEGANNGVDTVSSSVNWSLAANLENLILTGSSGLSGVGNASNNVMTGNLGSNNLNGLGGNDTLDGGSGADTLNGGTGDDSLIGGFGNDTYYVDSLNDVVVELANQGADTVFSSVNYTLADALENLTLNGTASINGTGNLNANVILGNAQDNYLSGMAGNDSIIGGGGNDTIDGGTGNDTMAGGIGDDSYIVDSASDRVNELTNQGIDTVYASVSYSILSPVENLTLTGTDNINATGNSSANILIGNAGNNLLSASGGNDTLDGGAGNDTLDGGAGSDSMSGGLGDDTFIIDSLNDVVSEGLNGGTDLVRSSVNHVLGANFENLTLSGSFGVNGTGNELNNVLTGNSGKNVLNGMAGDDTLTGGSGADVLIGGTGADHFVFASASTSQATISDFNSVDGGAAEGDLLEFVGLLTGTFAYIGDAAFSGTSNTEARFIAGALQLDFDGNGATDLTIRITGLTDDAQISGGDFLFS</sequence>
<protein>
    <submittedName>
        <fullName evidence="3">Beta strand repeat-containing protein</fullName>
    </submittedName>
</protein>
<comment type="caution">
    <text evidence="3">The sequence shown here is derived from an EMBL/GenBank/DDBJ whole genome shotgun (WGS) entry which is preliminary data.</text>
</comment>
<gene>
    <name evidence="3" type="ORF">ACFOGH_16780</name>
</gene>
<dbReference type="PANTHER" id="PTHR38340">
    <property type="entry name" value="S-LAYER PROTEIN"/>
    <property type="match status" value="1"/>
</dbReference>
<reference evidence="4" key="1">
    <citation type="journal article" date="2019" name="Int. J. Syst. Evol. Microbiol.">
        <title>The Global Catalogue of Microorganisms (GCM) 10K type strain sequencing project: providing services to taxonomists for standard genome sequencing and annotation.</title>
        <authorList>
            <consortium name="The Broad Institute Genomics Platform"/>
            <consortium name="The Broad Institute Genome Sequencing Center for Infectious Disease"/>
            <person name="Wu L."/>
            <person name="Ma J."/>
        </authorList>
    </citation>
    <scope>NUCLEOTIDE SEQUENCE [LARGE SCALE GENOMIC DNA]</scope>
    <source>
        <strain evidence="4">KCTC 52039</strain>
    </source>
</reference>
<dbReference type="InterPro" id="IPR001343">
    <property type="entry name" value="Hemolysn_Ca-bd"/>
</dbReference>